<comment type="similarity">
    <text evidence="1 2">Belongs to the enoyl-CoA hydratase/isomerase family.</text>
</comment>
<evidence type="ECO:0000256" key="2">
    <source>
        <dbReference type="RuleBase" id="RU003707"/>
    </source>
</evidence>
<dbReference type="HOGENOM" id="CLU_009834_7_3_10"/>
<keyword evidence="3" id="KW-0456">Lyase</keyword>
<reference evidence="3 4" key="1">
    <citation type="journal article" date="2010" name="ISME J.">
        <title>Fine-scale evolution: genomic, phenotypic and ecological differentiation in two coexisting Salinibacter ruber strains.</title>
        <authorList>
            <person name="Pena A."/>
            <person name="Teeling H."/>
            <person name="Huerta-Cepas J."/>
            <person name="Santos F."/>
            <person name="Yarza P."/>
            <person name="Brito-Echeverria J."/>
            <person name="Lucio M."/>
            <person name="Schmitt-Kopplin P."/>
            <person name="Meseguer I."/>
            <person name="Schenowitz C."/>
            <person name="Dossat C."/>
            <person name="Barbe V."/>
            <person name="Dopazo J."/>
            <person name="Rossello-Mora R."/>
            <person name="Schuler M."/>
            <person name="Glockner F.O."/>
            <person name="Amann R."/>
            <person name="Gabaldon T."/>
            <person name="Anton J."/>
        </authorList>
    </citation>
    <scope>NUCLEOTIDE SEQUENCE [LARGE SCALE GENOMIC DNA]</scope>
    <source>
        <strain evidence="3 4">M8</strain>
    </source>
</reference>
<dbReference type="PATRIC" id="fig|761659.10.peg.1822"/>
<dbReference type="InterPro" id="IPR029045">
    <property type="entry name" value="ClpP/crotonase-like_dom_sf"/>
</dbReference>
<evidence type="ECO:0000313" key="4">
    <source>
        <dbReference type="Proteomes" id="UP000000933"/>
    </source>
</evidence>
<dbReference type="EC" id="4.2.1.17" evidence="3"/>
<evidence type="ECO:0000256" key="1">
    <source>
        <dbReference type="ARBA" id="ARBA00005254"/>
    </source>
</evidence>
<dbReference type="InterPro" id="IPR051683">
    <property type="entry name" value="Enoyl-CoA_Hydratase/Isomerase"/>
</dbReference>
<dbReference type="AlphaFoldDB" id="D5H985"/>
<dbReference type="Gene3D" id="1.10.12.10">
    <property type="entry name" value="Lyase 2-enoyl-coa Hydratase, Chain A, domain 2"/>
    <property type="match status" value="1"/>
</dbReference>
<protein>
    <submittedName>
        <fullName evidence="3">Probable enoyl-CoA hydratase</fullName>
        <ecNumber evidence="3">4.2.1.17</ecNumber>
    </submittedName>
</protein>
<gene>
    <name evidence="3" type="primary">fadB</name>
    <name evidence="3" type="ordered locus">SRM_01669</name>
</gene>
<dbReference type="Pfam" id="PF00378">
    <property type="entry name" value="ECH_1"/>
    <property type="match status" value="1"/>
</dbReference>
<dbReference type="KEGG" id="srm:SRM_01669"/>
<dbReference type="GO" id="GO:0004300">
    <property type="term" value="F:enoyl-CoA hydratase activity"/>
    <property type="evidence" value="ECO:0007669"/>
    <property type="project" value="UniProtKB-EC"/>
</dbReference>
<dbReference type="SUPFAM" id="SSF52096">
    <property type="entry name" value="ClpP/crotonase"/>
    <property type="match status" value="1"/>
</dbReference>
<accession>D5H985</accession>
<reference evidence="4" key="2">
    <citation type="submission" date="2010-04" db="EMBL/GenBank/DDBJ databases">
        <title>Genome sequence of Salinibacter ruber M8.</title>
        <authorList>
            <consortium name="Genoscope"/>
        </authorList>
    </citation>
    <scope>NUCLEOTIDE SEQUENCE [LARGE SCALE GENOMIC DNA]</scope>
    <source>
        <strain evidence="4">M8</strain>
    </source>
</reference>
<dbReference type="PROSITE" id="PS00166">
    <property type="entry name" value="ENOYL_COA_HYDRATASE"/>
    <property type="match status" value="1"/>
</dbReference>
<sequence length="284" mass="30353">MLGRASPPATASLHNSRFVRMSDLVQTSTEGSVCTLRLNRPDKRNALNADLVTALKEALDAAEDDDSLRTVVLTGTGSAFSAGADLSSLRAMREAGPTENQTDSRHLAELFRRIYQSSVPVIAKVNGHAIGGGCGLASVCDFAYASGGVKLGFTEVRIGFVPAIVMVFLRRKLGETQTRDLLLRGRLVDASRAAEMGLVTRVVPEDDLDEAVDALARELARETSGSAVALTKQMLARVPEMGLDEALDYAVQMNAFARGTEDCQAGIDAFLNDEDPPWKQGARG</sequence>
<dbReference type="CDD" id="cd06558">
    <property type="entry name" value="crotonase-like"/>
    <property type="match status" value="1"/>
</dbReference>
<name>D5H985_SALRM</name>
<proteinExistence type="inferred from homology"/>
<dbReference type="PANTHER" id="PTHR42964:SF1">
    <property type="entry name" value="POLYKETIDE BIOSYNTHESIS ENOYL-COA HYDRATASE PKSH-RELATED"/>
    <property type="match status" value="1"/>
</dbReference>
<dbReference type="Gene3D" id="3.90.226.10">
    <property type="entry name" value="2-enoyl-CoA Hydratase, Chain A, domain 1"/>
    <property type="match status" value="1"/>
</dbReference>
<dbReference type="InterPro" id="IPR001753">
    <property type="entry name" value="Enoyl-CoA_hydra/iso"/>
</dbReference>
<dbReference type="InterPro" id="IPR014748">
    <property type="entry name" value="Enoyl-CoA_hydra_C"/>
</dbReference>
<dbReference type="PANTHER" id="PTHR42964">
    <property type="entry name" value="ENOYL-COA HYDRATASE"/>
    <property type="match status" value="1"/>
</dbReference>
<dbReference type="Proteomes" id="UP000000933">
    <property type="component" value="Chromosome"/>
</dbReference>
<dbReference type="InterPro" id="IPR018376">
    <property type="entry name" value="Enoyl-CoA_hyd/isom_CS"/>
</dbReference>
<dbReference type="EMBL" id="FP565814">
    <property type="protein sequence ID" value="CBH24590.1"/>
    <property type="molecule type" value="Genomic_DNA"/>
</dbReference>
<evidence type="ECO:0000313" key="3">
    <source>
        <dbReference type="EMBL" id="CBH24590.1"/>
    </source>
</evidence>
<organism evidence="3 4">
    <name type="scientific">Salinibacter ruber (strain M8)</name>
    <dbReference type="NCBI Taxonomy" id="761659"/>
    <lineage>
        <taxon>Bacteria</taxon>
        <taxon>Pseudomonadati</taxon>
        <taxon>Rhodothermota</taxon>
        <taxon>Rhodothermia</taxon>
        <taxon>Rhodothermales</taxon>
        <taxon>Salinibacteraceae</taxon>
        <taxon>Salinibacter</taxon>
    </lineage>
</organism>